<evidence type="ECO:0000313" key="2">
    <source>
        <dbReference type="EMBL" id="ERL09592.1"/>
    </source>
</evidence>
<sequence>MRHFEKLYDITADNYGVITAAEAREAGIAGAELTRWTRSGRLERVGHGVYRLTHWVPTGKERYAEALALVGPGSVLWGESVLALLGLAYVNPPRVLVAPDRRVRRDLPAWVGLADKPVSRMASYEGIACQELSEAIRACRGRVLTERLRQAEREAWDERLIAREDHERLEEELA</sequence>
<dbReference type="RefSeq" id="WP_021725531.1">
    <property type="nucleotide sequence ID" value="NZ_AWEZ01000025.1"/>
</dbReference>
<feature type="domain" description="AbiEi antitoxin N-terminal" evidence="1">
    <location>
        <begin position="6"/>
        <end position="53"/>
    </location>
</feature>
<evidence type="ECO:0000313" key="3">
    <source>
        <dbReference type="Proteomes" id="UP000016638"/>
    </source>
</evidence>
<protein>
    <submittedName>
        <fullName evidence="2">PF13338 domain protein</fullName>
    </submittedName>
</protein>
<keyword evidence="3" id="KW-1185">Reference proteome</keyword>
<dbReference type="eggNOG" id="COG5340">
    <property type="taxonomic scope" value="Bacteria"/>
</dbReference>
<dbReference type="STRING" id="1125712.HMPREF1316_2629"/>
<dbReference type="AlphaFoldDB" id="U2V2K5"/>
<organism evidence="2 3">
    <name type="scientific">Olsenella profusa F0195</name>
    <dbReference type="NCBI Taxonomy" id="1125712"/>
    <lineage>
        <taxon>Bacteria</taxon>
        <taxon>Bacillati</taxon>
        <taxon>Actinomycetota</taxon>
        <taxon>Coriobacteriia</taxon>
        <taxon>Coriobacteriales</taxon>
        <taxon>Atopobiaceae</taxon>
        <taxon>Olsenella</taxon>
    </lineage>
</organism>
<name>U2V2K5_9ACTN</name>
<dbReference type="OrthoDB" id="3192636at2"/>
<accession>U2V2K5</accession>
<comment type="caution">
    <text evidence="2">The sequence shown here is derived from an EMBL/GenBank/DDBJ whole genome shotgun (WGS) entry which is preliminary data.</text>
</comment>
<dbReference type="InterPro" id="IPR025159">
    <property type="entry name" value="AbiEi_N"/>
</dbReference>
<dbReference type="EMBL" id="AWEZ01000025">
    <property type="protein sequence ID" value="ERL09592.1"/>
    <property type="molecule type" value="Genomic_DNA"/>
</dbReference>
<proteinExistence type="predicted"/>
<dbReference type="PATRIC" id="fig|1125712.3.peg.679"/>
<dbReference type="Pfam" id="PF13338">
    <property type="entry name" value="AbiEi_4"/>
    <property type="match status" value="1"/>
</dbReference>
<reference evidence="2 3" key="1">
    <citation type="submission" date="2013-08" db="EMBL/GenBank/DDBJ databases">
        <authorList>
            <person name="Durkin A.S."/>
            <person name="Haft D.R."/>
            <person name="McCorrison J."/>
            <person name="Torralba M."/>
            <person name="Gillis M."/>
            <person name="Haft D.H."/>
            <person name="Methe B."/>
            <person name="Sutton G."/>
            <person name="Nelson K.E."/>
        </authorList>
    </citation>
    <scope>NUCLEOTIDE SEQUENCE [LARGE SCALE GENOMIC DNA]</scope>
    <source>
        <strain evidence="2 3">F0195</strain>
    </source>
</reference>
<gene>
    <name evidence="2" type="ORF">HMPREF1316_2629</name>
</gene>
<dbReference type="Proteomes" id="UP000016638">
    <property type="component" value="Unassembled WGS sequence"/>
</dbReference>
<evidence type="ECO:0000259" key="1">
    <source>
        <dbReference type="Pfam" id="PF13338"/>
    </source>
</evidence>